<evidence type="ECO:0000256" key="7">
    <source>
        <dbReference type="ARBA" id="ARBA00022967"/>
    </source>
</evidence>
<protein>
    <submittedName>
        <fullName evidence="10">Sugar ABC transporter ATP-binding protein</fullName>
    </submittedName>
</protein>
<dbReference type="RefSeq" id="WP_129045906.1">
    <property type="nucleotide sequence ID" value="NZ_SDHX01000001.1"/>
</dbReference>
<evidence type="ECO:0000256" key="2">
    <source>
        <dbReference type="ARBA" id="ARBA00022475"/>
    </source>
</evidence>
<evidence type="ECO:0000313" key="10">
    <source>
        <dbReference type="EMBL" id="RXK54542.1"/>
    </source>
</evidence>
<reference evidence="10 11" key="1">
    <citation type="submission" date="2019-01" db="EMBL/GenBank/DDBJ databases">
        <title>Lacunisphaera sp. strain TWA-58.</title>
        <authorList>
            <person name="Chen W.-M."/>
        </authorList>
    </citation>
    <scope>NUCLEOTIDE SEQUENCE [LARGE SCALE GENOMIC DNA]</scope>
    <source>
        <strain evidence="10 11">TWA-58</strain>
    </source>
</reference>
<sequence>MTPVTESPSPLLSLHGIRKSYGAVRALQGVDFELRAGEVHALLGENGAGKSTLIKVVTGAHRPDAGEIRVAGESLAGLTTGSARARGIACIYQQPALFAELDVAENIGLRLEAGGVWRKVDWRRRAAQAEELLRRIGAEFPASRTVRELSMPEQQLVEIACALGAGARIVIMDEPTASLTRREQEKLYGIVRGLRAAGVGVIYISHRLEEIRALADRVTVLRDGVSVGTRDVAGVTEPELIKLMVGREVSLTERTAGVTPGAVRLAVEQLACAEGGVNGVSFEIRAGEILGLAGLVGAGRTELARTLFGLTPADAGRILVDGEERRIRSPREAIAAGLAYVPEDRRRHGVILEMPIAQNMTMAVHGRVFPGGWLRSGPELALAADYIRELAVKTAGPLAPGASLSGGNQQKVALARWLATKPRVLILDEPTQGVDVGAKGEIHRIIRRLASDGLAVLLISSDLPEVLAMSDRIGVMRGGRLVETLPGGTGAPAVMAAALGQTKEAVA</sequence>
<keyword evidence="4" id="KW-0677">Repeat</keyword>
<evidence type="ECO:0000313" key="11">
    <source>
        <dbReference type="Proteomes" id="UP000290218"/>
    </source>
</evidence>
<dbReference type="EMBL" id="SDHX01000001">
    <property type="protein sequence ID" value="RXK54542.1"/>
    <property type="molecule type" value="Genomic_DNA"/>
</dbReference>
<dbReference type="CDD" id="cd03216">
    <property type="entry name" value="ABC_Carb_Monos_I"/>
    <property type="match status" value="1"/>
</dbReference>
<evidence type="ECO:0000256" key="8">
    <source>
        <dbReference type="ARBA" id="ARBA00023136"/>
    </source>
</evidence>
<evidence type="ECO:0000259" key="9">
    <source>
        <dbReference type="PROSITE" id="PS50893"/>
    </source>
</evidence>
<gene>
    <name evidence="10" type="ORF">ESB00_01175</name>
</gene>
<dbReference type="SMART" id="SM00382">
    <property type="entry name" value="AAA"/>
    <property type="match status" value="2"/>
</dbReference>
<comment type="caution">
    <text evidence="10">The sequence shown here is derived from an EMBL/GenBank/DDBJ whole genome shotgun (WGS) entry which is preliminary data.</text>
</comment>
<keyword evidence="5" id="KW-0547">Nucleotide-binding</keyword>
<dbReference type="AlphaFoldDB" id="A0A4Q1C717"/>
<evidence type="ECO:0000256" key="1">
    <source>
        <dbReference type="ARBA" id="ARBA00022448"/>
    </source>
</evidence>
<organism evidence="10 11">
    <name type="scientific">Oleiharenicola lentus</name>
    <dbReference type="NCBI Taxonomy" id="2508720"/>
    <lineage>
        <taxon>Bacteria</taxon>
        <taxon>Pseudomonadati</taxon>
        <taxon>Verrucomicrobiota</taxon>
        <taxon>Opitutia</taxon>
        <taxon>Opitutales</taxon>
        <taxon>Opitutaceae</taxon>
        <taxon>Oleiharenicola</taxon>
    </lineage>
</organism>
<dbReference type="SUPFAM" id="SSF52540">
    <property type="entry name" value="P-loop containing nucleoside triphosphate hydrolases"/>
    <property type="match status" value="2"/>
</dbReference>
<keyword evidence="11" id="KW-1185">Reference proteome</keyword>
<dbReference type="PROSITE" id="PS00211">
    <property type="entry name" value="ABC_TRANSPORTER_1"/>
    <property type="match status" value="1"/>
</dbReference>
<dbReference type="InterPro" id="IPR050107">
    <property type="entry name" value="ABC_carbohydrate_import_ATPase"/>
</dbReference>
<keyword evidence="7" id="KW-1278">Translocase</keyword>
<dbReference type="Proteomes" id="UP000290218">
    <property type="component" value="Unassembled WGS sequence"/>
</dbReference>
<dbReference type="InterPro" id="IPR017871">
    <property type="entry name" value="ABC_transporter-like_CS"/>
</dbReference>
<evidence type="ECO:0000256" key="6">
    <source>
        <dbReference type="ARBA" id="ARBA00022840"/>
    </source>
</evidence>
<name>A0A4Q1C717_9BACT</name>
<dbReference type="Pfam" id="PF00005">
    <property type="entry name" value="ABC_tran"/>
    <property type="match status" value="2"/>
</dbReference>
<feature type="domain" description="ABC transporter" evidence="9">
    <location>
        <begin position="253"/>
        <end position="503"/>
    </location>
</feature>
<keyword evidence="6 10" id="KW-0067">ATP-binding</keyword>
<feature type="domain" description="ABC transporter" evidence="9">
    <location>
        <begin position="12"/>
        <end position="248"/>
    </location>
</feature>
<dbReference type="PROSITE" id="PS50893">
    <property type="entry name" value="ABC_TRANSPORTER_2"/>
    <property type="match status" value="2"/>
</dbReference>
<evidence type="ECO:0000256" key="5">
    <source>
        <dbReference type="ARBA" id="ARBA00022741"/>
    </source>
</evidence>
<dbReference type="PANTHER" id="PTHR43790:SF3">
    <property type="entry name" value="D-ALLOSE IMPORT ATP-BINDING PROTEIN ALSA-RELATED"/>
    <property type="match status" value="1"/>
</dbReference>
<dbReference type="CDD" id="cd03215">
    <property type="entry name" value="ABC_Carb_Monos_II"/>
    <property type="match status" value="1"/>
</dbReference>
<proteinExistence type="predicted"/>
<dbReference type="GO" id="GO:0016887">
    <property type="term" value="F:ATP hydrolysis activity"/>
    <property type="evidence" value="ECO:0007669"/>
    <property type="project" value="InterPro"/>
</dbReference>
<evidence type="ECO:0000256" key="4">
    <source>
        <dbReference type="ARBA" id="ARBA00022737"/>
    </source>
</evidence>
<accession>A0A4Q1C717</accession>
<dbReference type="InterPro" id="IPR003439">
    <property type="entry name" value="ABC_transporter-like_ATP-bd"/>
</dbReference>
<keyword evidence="3" id="KW-0762">Sugar transport</keyword>
<dbReference type="Gene3D" id="3.40.50.300">
    <property type="entry name" value="P-loop containing nucleotide triphosphate hydrolases"/>
    <property type="match status" value="2"/>
</dbReference>
<dbReference type="InterPro" id="IPR027417">
    <property type="entry name" value="P-loop_NTPase"/>
</dbReference>
<evidence type="ECO:0000256" key="3">
    <source>
        <dbReference type="ARBA" id="ARBA00022597"/>
    </source>
</evidence>
<dbReference type="GO" id="GO:0005524">
    <property type="term" value="F:ATP binding"/>
    <property type="evidence" value="ECO:0007669"/>
    <property type="project" value="UniProtKB-KW"/>
</dbReference>
<dbReference type="InterPro" id="IPR003593">
    <property type="entry name" value="AAA+_ATPase"/>
</dbReference>
<dbReference type="OrthoDB" id="9804819at2"/>
<keyword evidence="8" id="KW-0472">Membrane</keyword>
<dbReference type="PANTHER" id="PTHR43790">
    <property type="entry name" value="CARBOHYDRATE TRANSPORT ATP-BINDING PROTEIN MG119-RELATED"/>
    <property type="match status" value="1"/>
</dbReference>
<keyword evidence="2" id="KW-1003">Cell membrane</keyword>
<keyword evidence="1" id="KW-0813">Transport</keyword>